<sequence length="104" mass="11822">MIIKGKKNRYLRSQAQTMKPVVRVGREGISDNLLTQIQQLLYKNELIKVSFLQNTMAEPQQLADALTELDGGIALIQTIGSKAIFYKKSPKVKNRKYSLELDKI</sequence>
<proteinExistence type="predicted"/>
<evidence type="ECO:0000256" key="2">
    <source>
        <dbReference type="PROSITE-ProRule" id="PRU00626"/>
    </source>
</evidence>
<dbReference type="RefSeq" id="WP_010623716.1">
    <property type="nucleotide sequence ID" value="NZ_AZFA01000001.1"/>
</dbReference>
<dbReference type="eggNOG" id="COG1534">
    <property type="taxonomic scope" value="Bacteria"/>
</dbReference>
<evidence type="ECO:0000256" key="1">
    <source>
        <dbReference type="ARBA" id="ARBA00022884"/>
    </source>
</evidence>
<keyword evidence="1 2" id="KW-0694">RNA-binding</keyword>
<dbReference type="InterPro" id="IPR001890">
    <property type="entry name" value="RNA-binding_CRM"/>
</dbReference>
<dbReference type="PANTHER" id="PTHR40065:SF3">
    <property type="entry name" value="RNA-BINDING PROTEIN YHBY"/>
    <property type="match status" value="1"/>
</dbReference>
<protein>
    <submittedName>
        <fullName evidence="4">YhbY domain RNA binding protein</fullName>
    </submittedName>
</protein>
<dbReference type="SUPFAM" id="SSF75471">
    <property type="entry name" value="YhbY-like"/>
    <property type="match status" value="1"/>
</dbReference>
<dbReference type="AlphaFoldDB" id="A0A0R1SL24"/>
<evidence type="ECO:0000313" key="4">
    <source>
        <dbReference type="EMBL" id="KRL68340.1"/>
    </source>
</evidence>
<feature type="domain" description="CRM" evidence="3">
    <location>
        <begin position="1"/>
        <end position="98"/>
    </location>
</feature>
<dbReference type="SMART" id="SM01103">
    <property type="entry name" value="CRS1_YhbY"/>
    <property type="match status" value="1"/>
</dbReference>
<dbReference type="PATRIC" id="fig|1423815.3.peg.35"/>
<accession>A0A0R1SL24</accession>
<name>A0A0R1SL24_9LACO</name>
<dbReference type="EMBL" id="AZFA01000001">
    <property type="protein sequence ID" value="KRL68340.1"/>
    <property type="molecule type" value="Genomic_DNA"/>
</dbReference>
<evidence type="ECO:0000313" key="5">
    <source>
        <dbReference type="Proteomes" id="UP000051647"/>
    </source>
</evidence>
<dbReference type="PROSITE" id="PS51295">
    <property type="entry name" value="CRM"/>
    <property type="match status" value="1"/>
</dbReference>
<dbReference type="GO" id="GO:0003723">
    <property type="term" value="F:RNA binding"/>
    <property type="evidence" value="ECO:0007669"/>
    <property type="project" value="UniProtKB-UniRule"/>
</dbReference>
<dbReference type="OrthoDB" id="9797519at2"/>
<gene>
    <name evidence="4" type="ORF">FC27_GL000035</name>
</gene>
<organism evidence="4 5">
    <name type="scientific">Companilactobacillus versmoldensis DSM 14857 = KCTC 3814</name>
    <dbReference type="NCBI Taxonomy" id="1423815"/>
    <lineage>
        <taxon>Bacteria</taxon>
        <taxon>Bacillati</taxon>
        <taxon>Bacillota</taxon>
        <taxon>Bacilli</taxon>
        <taxon>Lactobacillales</taxon>
        <taxon>Lactobacillaceae</taxon>
        <taxon>Companilactobacillus</taxon>
    </lineage>
</organism>
<dbReference type="InterPro" id="IPR051925">
    <property type="entry name" value="RNA-binding_domain"/>
</dbReference>
<dbReference type="Proteomes" id="UP000051647">
    <property type="component" value="Unassembled WGS sequence"/>
</dbReference>
<dbReference type="Gene3D" id="3.30.110.60">
    <property type="entry name" value="YhbY-like"/>
    <property type="match status" value="1"/>
</dbReference>
<keyword evidence="5" id="KW-1185">Reference proteome</keyword>
<dbReference type="InterPro" id="IPR035920">
    <property type="entry name" value="YhbY-like_sf"/>
</dbReference>
<dbReference type="Pfam" id="PF01985">
    <property type="entry name" value="CRS1_YhbY"/>
    <property type="match status" value="1"/>
</dbReference>
<dbReference type="PANTHER" id="PTHR40065">
    <property type="entry name" value="RNA-BINDING PROTEIN YHBY"/>
    <property type="match status" value="1"/>
</dbReference>
<dbReference type="STRING" id="1423815.FC27_GL000035"/>
<comment type="caution">
    <text evidence="4">The sequence shown here is derived from an EMBL/GenBank/DDBJ whole genome shotgun (WGS) entry which is preliminary data.</text>
</comment>
<evidence type="ECO:0000259" key="3">
    <source>
        <dbReference type="PROSITE" id="PS51295"/>
    </source>
</evidence>
<reference evidence="4 5" key="1">
    <citation type="journal article" date="2015" name="Genome Announc.">
        <title>Expanding the biotechnology potential of lactobacilli through comparative genomics of 213 strains and associated genera.</title>
        <authorList>
            <person name="Sun Z."/>
            <person name="Harris H.M."/>
            <person name="McCann A."/>
            <person name="Guo C."/>
            <person name="Argimon S."/>
            <person name="Zhang W."/>
            <person name="Yang X."/>
            <person name="Jeffery I.B."/>
            <person name="Cooney J.C."/>
            <person name="Kagawa T.F."/>
            <person name="Liu W."/>
            <person name="Song Y."/>
            <person name="Salvetti E."/>
            <person name="Wrobel A."/>
            <person name="Rasinkangas P."/>
            <person name="Parkhill J."/>
            <person name="Rea M.C."/>
            <person name="O'Sullivan O."/>
            <person name="Ritari J."/>
            <person name="Douillard F.P."/>
            <person name="Paul Ross R."/>
            <person name="Yang R."/>
            <person name="Briner A.E."/>
            <person name="Felis G.E."/>
            <person name="de Vos W.M."/>
            <person name="Barrangou R."/>
            <person name="Klaenhammer T.R."/>
            <person name="Caufield P.W."/>
            <person name="Cui Y."/>
            <person name="Zhang H."/>
            <person name="O'Toole P.W."/>
        </authorList>
    </citation>
    <scope>NUCLEOTIDE SEQUENCE [LARGE SCALE GENOMIC DNA]</scope>
    <source>
        <strain evidence="4 5">DSM 14857</strain>
    </source>
</reference>